<name>A0ABQ5J7Q2_9ASTR</name>
<evidence type="ECO:0000313" key="3">
    <source>
        <dbReference type="EMBL" id="GJU08528.1"/>
    </source>
</evidence>
<sequence length="538" mass="62782">MTFRHPFRSGVTIYGIKLKFRLLGTKTDSVRIGKDISRGCHAPTIRKLVREEYRTAFKELFFLQFFPRAEQERLKREYHSIRQRASENSTEYMPPQSVFPPPSYFWTRLWHSRRTRRRTFSFGSSKVPIHDHVSVYTVLRMLHRHKSGDRYQSAIQHNSYRGYDQKNNRQGSDRQGGGENSDAGPSSPGYPLRGYSHPLLQHMWTKTTQEDFVVLQVNYASKRGQAGHLQQDCIEEHSEPIIKSVLIACTYDLKKELKDQFTGVSKEEHEEASRTVLQILQQEKLYANISKCEFGLSYYRADSRGFLRLALTLKTKLLRKGRRSLYGTKSEKRALKSLSNVWSPRTIHTLPSGQVIRFTVMLLSKTLVPISIHPVIRDEDVTKSQATLLVEWYKRDVANLCQSVNIVSKPTRGVRRFGIKGKLSPRFIGPFEILERVGEVSYRLALPPQLSHVHNVFHVSLLRGYKYHHLHVVSYPFGQIREDLSYTEEPESILDRQVRVMRKKTIPFVKILWRNHPEREATWETEESIRTSYPHFLP</sequence>
<reference evidence="3" key="1">
    <citation type="journal article" date="2022" name="Int. J. Mol. Sci.">
        <title>Draft Genome of Tanacetum Coccineum: Genomic Comparison of Closely Related Tanacetum-Family Plants.</title>
        <authorList>
            <person name="Yamashiro T."/>
            <person name="Shiraishi A."/>
            <person name="Nakayama K."/>
            <person name="Satake H."/>
        </authorList>
    </citation>
    <scope>NUCLEOTIDE SEQUENCE</scope>
</reference>
<dbReference type="InterPro" id="IPR023780">
    <property type="entry name" value="Chromo_domain"/>
</dbReference>
<dbReference type="PROSITE" id="PS50013">
    <property type="entry name" value="CHROMO_2"/>
    <property type="match status" value="1"/>
</dbReference>
<dbReference type="InterPro" id="IPR016197">
    <property type="entry name" value="Chromo-like_dom_sf"/>
</dbReference>
<dbReference type="PANTHER" id="PTHR46148:SF60">
    <property type="entry name" value="CHROMO DOMAIN-CONTAINING PROTEIN"/>
    <property type="match status" value="1"/>
</dbReference>
<dbReference type="Proteomes" id="UP001151760">
    <property type="component" value="Unassembled WGS sequence"/>
</dbReference>
<accession>A0ABQ5J7Q2</accession>
<dbReference type="InterPro" id="IPR043128">
    <property type="entry name" value="Rev_trsase/Diguanyl_cyclase"/>
</dbReference>
<feature type="domain" description="Chromo" evidence="2">
    <location>
        <begin position="488"/>
        <end position="538"/>
    </location>
</feature>
<dbReference type="EMBL" id="BQNB010021640">
    <property type="protein sequence ID" value="GJU08528.1"/>
    <property type="molecule type" value="Genomic_DNA"/>
</dbReference>
<reference evidence="3" key="2">
    <citation type="submission" date="2022-01" db="EMBL/GenBank/DDBJ databases">
        <authorList>
            <person name="Yamashiro T."/>
            <person name="Shiraishi A."/>
            <person name="Satake H."/>
            <person name="Nakayama K."/>
        </authorList>
    </citation>
    <scope>NUCLEOTIDE SEQUENCE</scope>
</reference>
<evidence type="ECO:0000313" key="4">
    <source>
        <dbReference type="Proteomes" id="UP001151760"/>
    </source>
</evidence>
<dbReference type="SUPFAM" id="SSF54160">
    <property type="entry name" value="Chromo domain-like"/>
    <property type="match status" value="1"/>
</dbReference>
<proteinExistence type="predicted"/>
<evidence type="ECO:0000259" key="2">
    <source>
        <dbReference type="PROSITE" id="PS50013"/>
    </source>
</evidence>
<dbReference type="Gene3D" id="3.30.70.270">
    <property type="match status" value="1"/>
</dbReference>
<dbReference type="InterPro" id="IPR000953">
    <property type="entry name" value="Chromo/chromo_shadow_dom"/>
</dbReference>
<dbReference type="Pfam" id="PF24626">
    <property type="entry name" value="SH3_Tf2-1"/>
    <property type="match status" value="1"/>
</dbReference>
<protein>
    <submittedName>
        <fullName evidence="3">Nucleotidyltransferase, ribonuclease H</fullName>
    </submittedName>
</protein>
<dbReference type="Pfam" id="PF00385">
    <property type="entry name" value="Chromo"/>
    <property type="match status" value="1"/>
</dbReference>
<keyword evidence="4" id="KW-1185">Reference proteome</keyword>
<gene>
    <name evidence="3" type="ORF">Tco_1124958</name>
</gene>
<evidence type="ECO:0000256" key="1">
    <source>
        <dbReference type="SAM" id="MobiDB-lite"/>
    </source>
</evidence>
<dbReference type="InterPro" id="IPR056924">
    <property type="entry name" value="SH3_Tf2-1"/>
</dbReference>
<feature type="region of interest" description="Disordered" evidence="1">
    <location>
        <begin position="158"/>
        <end position="192"/>
    </location>
</feature>
<dbReference type="PANTHER" id="PTHR46148">
    <property type="entry name" value="CHROMO DOMAIN-CONTAINING PROTEIN"/>
    <property type="match status" value="1"/>
</dbReference>
<comment type="caution">
    <text evidence="3">The sequence shown here is derived from an EMBL/GenBank/DDBJ whole genome shotgun (WGS) entry which is preliminary data.</text>
</comment>
<organism evidence="3 4">
    <name type="scientific">Tanacetum coccineum</name>
    <dbReference type="NCBI Taxonomy" id="301880"/>
    <lineage>
        <taxon>Eukaryota</taxon>
        <taxon>Viridiplantae</taxon>
        <taxon>Streptophyta</taxon>
        <taxon>Embryophyta</taxon>
        <taxon>Tracheophyta</taxon>
        <taxon>Spermatophyta</taxon>
        <taxon>Magnoliopsida</taxon>
        <taxon>eudicotyledons</taxon>
        <taxon>Gunneridae</taxon>
        <taxon>Pentapetalae</taxon>
        <taxon>asterids</taxon>
        <taxon>campanulids</taxon>
        <taxon>Asterales</taxon>
        <taxon>Asteraceae</taxon>
        <taxon>Asteroideae</taxon>
        <taxon>Anthemideae</taxon>
        <taxon>Anthemidinae</taxon>
        <taxon>Tanacetum</taxon>
    </lineage>
</organism>